<comment type="caution">
    <text evidence="2">The sequence shown here is derived from an EMBL/GenBank/DDBJ whole genome shotgun (WGS) entry which is preliminary data.</text>
</comment>
<evidence type="ECO:0000313" key="3">
    <source>
        <dbReference type="Proteomes" id="UP000321617"/>
    </source>
</evidence>
<evidence type="ECO:0000313" key="2">
    <source>
        <dbReference type="EMBL" id="TWJ17141.1"/>
    </source>
</evidence>
<accession>A0A562VH22</accession>
<organism evidence="2 3">
    <name type="scientific">Stackebrandtia albiflava</name>
    <dbReference type="NCBI Taxonomy" id="406432"/>
    <lineage>
        <taxon>Bacteria</taxon>
        <taxon>Bacillati</taxon>
        <taxon>Actinomycetota</taxon>
        <taxon>Actinomycetes</taxon>
        <taxon>Glycomycetales</taxon>
        <taxon>Glycomycetaceae</taxon>
        <taxon>Stackebrandtia</taxon>
    </lineage>
</organism>
<proteinExistence type="predicted"/>
<dbReference type="Pfam" id="PF25587">
    <property type="entry name" value="Rv2743c"/>
    <property type="match status" value="1"/>
</dbReference>
<dbReference type="InterPro" id="IPR057952">
    <property type="entry name" value="Rv2743c-like"/>
</dbReference>
<keyword evidence="1" id="KW-0812">Transmembrane</keyword>
<feature type="transmembrane region" description="Helical" evidence="1">
    <location>
        <begin position="51"/>
        <end position="69"/>
    </location>
</feature>
<dbReference type="NCBIfam" id="NF047839">
    <property type="entry name" value="PspM_Rv2743c"/>
    <property type="match status" value="1"/>
</dbReference>
<name>A0A562VH22_9ACTN</name>
<dbReference type="AlphaFoldDB" id="A0A562VH22"/>
<dbReference type="OrthoDB" id="5181302at2"/>
<gene>
    <name evidence="2" type="ORF">LX16_0057</name>
</gene>
<sequence>MIRLPGGGVPQPLKRLRRRLRAARRWSVWAGLFGGTAAVLVPYQGLGPLDAVWAGLFGGSAVLAAFRWIDYRRMSAAMPGESEQLALHGTAALSLEAQTVANELARKVRGKRESAQFRRSAANPAFTRLVAATRAFDDLAPRLTGPAADVLTDVRGAATSLKDLAEQIRGLERSIAVAPADRQASLGSAHQALLERLESGVTSYEDMVGAAAEVVAEQSALSSLTHPGGDLTGSRLAEATEQLRGFASAVSEMRDFHRRHQPQPEL</sequence>
<dbReference type="Proteomes" id="UP000321617">
    <property type="component" value="Unassembled WGS sequence"/>
</dbReference>
<protein>
    <submittedName>
        <fullName evidence="2">Uncharacterized protein</fullName>
    </submittedName>
</protein>
<keyword evidence="1" id="KW-1133">Transmembrane helix</keyword>
<reference evidence="2 3" key="1">
    <citation type="journal article" date="2013" name="Stand. Genomic Sci.">
        <title>Genomic Encyclopedia of Type Strains, Phase I: The one thousand microbial genomes (KMG-I) project.</title>
        <authorList>
            <person name="Kyrpides N.C."/>
            <person name="Woyke T."/>
            <person name="Eisen J.A."/>
            <person name="Garrity G."/>
            <person name="Lilburn T.G."/>
            <person name="Beck B.J."/>
            <person name="Whitman W.B."/>
            <person name="Hugenholtz P."/>
            <person name="Klenk H.P."/>
        </authorList>
    </citation>
    <scope>NUCLEOTIDE SEQUENCE [LARGE SCALE GENOMIC DNA]</scope>
    <source>
        <strain evidence="2 3">DSM 45044</strain>
    </source>
</reference>
<keyword evidence="1" id="KW-0472">Membrane</keyword>
<dbReference type="RefSeq" id="WP_147131235.1">
    <property type="nucleotide sequence ID" value="NZ_BAABIJ010000009.1"/>
</dbReference>
<feature type="transmembrane region" description="Helical" evidence="1">
    <location>
        <begin position="26"/>
        <end position="45"/>
    </location>
</feature>
<evidence type="ECO:0000256" key="1">
    <source>
        <dbReference type="SAM" id="Phobius"/>
    </source>
</evidence>
<keyword evidence="3" id="KW-1185">Reference proteome</keyword>
<dbReference type="EMBL" id="VLLL01000001">
    <property type="protein sequence ID" value="TWJ17141.1"/>
    <property type="molecule type" value="Genomic_DNA"/>
</dbReference>